<evidence type="ECO:0000259" key="4">
    <source>
        <dbReference type="Pfam" id="PF13193"/>
    </source>
</evidence>
<dbReference type="InterPro" id="IPR000873">
    <property type="entry name" value="AMP-dep_synth/lig_dom"/>
</dbReference>
<reference evidence="5" key="1">
    <citation type="journal article" date="2020" name="Stud. Mycol.">
        <title>101 Dothideomycetes genomes: a test case for predicting lifestyles and emergence of pathogens.</title>
        <authorList>
            <person name="Haridas S."/>
            <person name="Albert R."/>
            <person name="Binder M."/>
            <person name="Bloem J."/>
            <person name="Labutti K."/>
            <person name="Salamov A."/>
            <person name="Andreopoulos B."/>
            <person name="Baker S."/>
            <person name="Barry K."/>
            <person name="Bills G."/>
            <person name="Bluhm B."/>
            <person name="Cannon C."/>
            <person name="Castanera R."/>
            <person name="Culley D."/>
            <person name="Daum C."/>
            <person name="Ezra D."/>
            <person name="Gonzalez J."/>
            <person name="Henrissat B."/>
            <person name="Kuo A."/>
            <person name="Liang C."/>
            <person name="Lipzen A."/>
            <person name="Lutzoni F."/>
            <person name="Magnuson J."/>
            <person name="Mondo S."/>
            <person name="Nolan M."/>
            <person name="Ohm R."/>
            <person name="Pangilinan J."/>
            <person name="Park H.-J."/>
            <person name="Ramirez L."/>
            <person name="Alfaro M."/>
            <person name="Sun H."/>
            <person name="Tritt A."/>
            <person name="Yoshinaga Y."/>
            <person name="Zwiers L.-H."/>
            <person name="Turgeon B."/>
            <person name="Goodwin S."/>
            <person name="Spatafora J."/>
            <person name="Crous P."/>
            <person name="Grigoriev I."/>
        </authorList>
    </citation>
    <scope>NUCLEOTIDE SEQUENCE</scope>
    <source>
        <strain evidence="5">CBS 279.74</strain>
    </source>
</reference>
<dbReference type="EMBL" id="MU005765">
    <property type="protein sequence ID" value="KAF2713308.1"/>
    <property type="molecule type" value="Genomic_DNA"/>
</dbReference>
<dbReference type="Pfam" id="PF00501">
    <property type="entry name" value="AMP-binding"/>
    <property type="match status" value="1"/>
</dbReference>
<comment type="similarity">
    <text evidence="1">Belongs to the ATP-dependent AMP-binding enzyme family.</text>
</comment>
<evidence type="ECO:0000256" key="1">
    <source>
        <dbReference type="ARBA" id="ARBA00006432"/>
    </source>
</evidence>
<dbReference type="PANTHER" id="PTHR24096:SF149">
    <property type="entry name" value="AMP-BINDING DOMAIN-CONTAINING PROTEIN-RELATED"/>
    <property type="match status" value="1"/>
</dbReference>
<dbReference type="InterPro" id="IPR025110">
    <property type="entry name" value="AMP-bd_C"/>
</dbReference>
<feature type="domain" description="AMP-dependent synthetase/ligase" evidence="3">
    <location>
        <begin position="42"/>
        <end position="409"/>
    </location>
</feature>
<dbReference type="Proteomes" id="UP000799428">
    <property type="component" value="Unassembled WGS sequence"/>
</dbReference>
<evidence type="ECO:0000313" key="6">
    <source>
        <dbReference type="Proteomes" id="UP000799428"/>
    </source>
</evidence>
<dbReference type="PROSITE" id="PS00455">
    <property type="entry name" value="AMP_BINDING"/>
    <property type="match status" value="1"/>
</dbReference>
<keyword evidence="6" id="KW-1185">Reference proteome</keyword>
<feature type="domain" description="AMP-binding enzyme C-terminal" evidence="4">
    <location>
        <begin position="465"/>
        <end position="547"/>
    </location>
</feature>
<dbReference type="InterPro" id="IPR045851">
    <property type="entry name" value="AMP-bd_C_sf"/>
</dbReference>
<keyword evidence="2" id="KW-0436">Ligase</keyword>
<dbReference type="InterPro" id="IPR042099">
    <property type="entry name" value="ANL_N_sf"/>
</dbReference>
<proteinExistence type="inferred from homology"/>
<dbReference type="Gene3D" id="3.40.50.12780">
    <property type="entry name" value="N-terminal domain of ligase-like"/>
    <property type="match status" value="1"/>
</dbReference>
<evidence type="ECO:0000256" key="2">
    <source>
        <dbReference type="ARBA" id="ARBA00022598"/>
    </source>
</evidence>
<dbReference type="OrthoDB" id="1898221at2759"/>
<evidence type="ECO:0000259" key="3">
    <source>
        <dbReference type="Pfam" id="PF00501"/>
    </source>
</evidence>
<dbReference type="GO" id="GO:0016405">
    <property type="term" value="F:CoA-ligase activity"/>
    <property type="evidence" value="ECO:0007669"/>
    <property type="project" value="TreeGrafter"/>
</dbReference>
<sequence length="572" mass="62394">MKIYKDETREIAIPKDVNLTELLHTSAVPLPQSHLIATDSLTNRSLTLGELRSRSGRIAHGLTKAYNPQPGARWAIILPNCVEYIELFHALLWVGGVGCPINHALKPSELAHALLVSKPSYIFAYGGSLENTLEGIKMAREELERVEGAKGGRRDWSHEPTVITVIGRREDSGYAHAPDDFLSRDMLPIPHYTDTTTRLASIHLSSGTTGLPKGVELTHYNFVSNVYQLYHHDPRQFHKASRTVAFTPFVHIAMTTMPLFLGPWTGGMHHCMPAPFDLSTFGSLVSSIRPTSFQGVPSIALQFANTDITTHHDFSSAEVINCGGAAMSPELVTRLLSKAPWEMIQVYGMTEGAPYVAYQRRGQVLPDGGIGNLLPNIEAVLKVAGTSDDAPEGGPGELWIKGPNITARYCGVSSEANVKAFPEAGGERWYNTGDVCTIDKAGIVSVVGRTKELIKYKGFQVSPTELEAHLNSHPRVIEAAVGAVWDETQLTELPTAYVVLKPEVEKAGVGSVLKDIHMQMDGLVSGYKKLRGGVWSVSMLPKNATGKIVRAKLRHHLTGGCSLHDLPMRAKI</sequence>
<name>A0A6G1KKF1_9PLEO</name>
<dbReference type="Pfam" id="PF13193">
    <property type="entry name" value="AMP-binding_C"/>
    <property type="match status" value="1"/>
</dbReference>
<gene>
    <name evidence="5" type="ORF">K504DRAFT_479139</name>
</gene>
<dbReference type="AlphaFoldDB" id="A0A6G1KKF1"/>
<evidence type="ECO:0000313" key="5">
    <source>
        <dbReference type="EMBL" id="KAF2713308.1"/>
    </source>
</evidence>
<dbReference type="PANTHER" id="PTHR24096">
    <property type="entry name" value="LONG-CHAIN-FATTY-ACID--COA LIGASE"/>
    <property type="match status" value="1"/>
</dbReference>
<dbReference type="SUPFAM" id="SSF56801">
    <property type="entry name" value="Acetyl-CoA synthetase-like"/>
    <property type="match status" value="1"/>
</dbReference>
<accession>A0A6G1KKF1</accession>
<dbReference type="Gene3D" id="3.30.300.30">
    <property type="match status" value="1"/>
</dbReference>
<protein>
    <submittedName>
        <fullName evidence="5">AMP-binding enzyme</fullName>
    </submittedName>
</protein>
<dbReference type="InterPro" id="IPR020845">
    <property type="entry name" value="AMP-binding_CS"/>
</dbReference>
<organism evidence="5 6">
    <name type="scientific">Pleomassaria siparia CBS 279.74</name>
    <dbReference type="NCBI Taxonomy" id="1314801"/>
    <lineage>
        <taxon>Eukaryota</taxon>
        <taxon>Fungi</taxon>
        <taxon>Dikarya</taxon>
        <taxon>Ascomycota</taxon>
        <taxon>Pezizomycotina</taxon>
        <taxon>Dothideomycetes</taxon>
        <taxon>Pleosporomycetidae</taxon>
        <taxon>Pleosporales</taxon>
        <taxon>Pleomassariaceae</taxon>
        <taxon>Pleomassaria</taxon>
    </lineage>
</organism>